<comment type="caution">
    <text evidence="1">The sequence shown here is derived from an EMBL/GenBank/DDBJ whole genome shotgun (WGS) entry which is preliminary data.</text>
</comment>
<sequence>MSCLASAGCAAAAAELLGVGMQAAGMGIPVCETGVKLMDGMRNCGLPMPPKSWFKKSDQTASSSGDDKKSSPRNNCNNCTKDCNKENKGSSETIYDKLEAHVNGMIQVAKPVIELKKMMRENCCRGGSRSADRMSSQQERSPKSPKDKSFYYTPQKPSSGFGSDLGAHNSASPKEKEEHEMLSMIYGWKLDAGHHSSLKEKKSCINCSRSSPLVELPCGRLICTKCDSTGDHELESERRANMPRRTRTTYPRRARARAAVLAPPSPEPAVAVPAAGSPPSTPQPVPSSVPVPRLTDVIDLTQDSPSNAAFRQSRVLTEQNIEDSVLICDDEVPIASEPRHILKARRRNLSKPAVIINLDETDNQLGSPDKPQTKSVPTNNNKNSVLSCPVCLDSLADENVKAMTTPCGHVYCLDCLKNVTQQRKRCCICQRPITFAKCIRLHI</sequence>
<proteinExistence type="predicted"/>
<evidence type="ECO:0000313" key="1">
    <source>
        <dbReference type="EMBL" id="KAJ8673000.1"/>
    </source>
</evidence>
<dbReference type="Proteomes" id="UP001239111">
    <property type="component" value="Chromosome 3"/>
</dbReference>
<gene>
    <name evidence="1" type="ORF">QAD02_004261</name>
</gene>
<keyword evidence="2" id="KW-1185">Reference proteome</keyword>
<accession>A0ACC2NP09</accession>
<dbReference type="EMBL" id="CM056743">
    <property type="protein sequence ID" value="KAJ8673000.1"/>
    <property type="molecule type" value="Genomic_DNA"/>
</dbReference>
<name>A0ACC2NP09_9HYME</name>
<protein>
    <submittedName>
        <fullName evidence="1">Uncharacterized protein</fullName>
    </submittedName>
</protein>
<reference evidence="1" key="1">
    <citation type="submission" date="2023-04" db="EMBL/GenBank/DDBJ databases">
        <title>A chromosome-level genome assembly of the parasitoid wasp Eretmocerus hayati.</title>
        <authorList>
            <person name="Zhong Y."/>
            <person name="Liu S."/>
            <person name="Liu Y."/>
        </authorList>
    </citation>
    <scope>NUCLEOTIDE SEQUENCE</scope>
    <source>
        <strain evidence="1">ZJU_SS_LIU_2023</strain>
    </source>
</reference>
<evidence type="ECO:0000313" key="2">
    <source>
        <dbReference type="Proteomes" id="UP001239111"/>
    </source>
</evidence>
<organism evidence="1 2">
    <name type="scientific">Eretmocerus hayati</name>
    <dbReference type="NCBI Taxonomy" id="131215"/>
    <lineage>
        <taxon>Eukaryota</taxon>
        <taxon>Metazoa</taxon>
        <taxon>Ecdysozoa</taxon>
        <taxon>Arthropoda</taxon>
        <taxon>Hexapoda</taxon>
        <taxon>Insecta</taxon>
        <taxon>Pterygota</taxon>
        <taxon>Neoptera</taxon>
        <taxon>Endopterygota</taxon>
        <taxon>Hymenoptera</taxon>
        <taxon>Apocrita</taxon>
        <taxon>Proctotrupomorpha</taxon>
        <taxon>Chalcidoidea</taxon>
        <taxon>Aphelinidae</taxon>
        <taxon>Aphelininae</taxon>
        <taxon>Eretmocerus</taxon>
    </lineage>
</organism>